<feature type="transmembrane region" description="Helical" evidence="1">
    <location>
        <begin position="41"/>
        <end position="62"/>
    </location>
</feature>
<protein>
    <submittedName>
        <fullName evidence="2">Uncharacterized protein</fullName>
    </submittedName>
</protein>
<accession>A0A377JLM3</accession>
<evidence type="ECO:0000256" key="1">
    <source>
        <dbReference type="SAM" id="Phobius"/>
    </source>
</evidence>
<sequence>MKTSNNNAHTRAGGGGVYNLSLNAVNPTDSQKLVKSKATRLSLICFLALSSAVASAMTYQRITLKTL</sequence>
<evidence type="ECO:0000313" key="2">
    <source>
        <dbReference type="EMBL" id="STP06570.1"/>
    </source>
</evidence>
<dbReference type="RefSeq" id="WP_115012518.1">
    <property type="nucleotide sequence ID" value="NZ_UGHV01000008.1"/>
</dbReference>
<organism evidence="2 3">
    <name type="scientific">Helicobacter canis</name>
    <dbReference type="NCBI Taxonomy" id="29419"/>
    <lineage>
        <taxon>Bacteria</taxon>
        <taxon>Pseudomonadati</taxon>
        <taxon>Campylobacterota</taxon>
        <taxon>Epsilonproteobacteria</taxon>
        <taxon>Campylobacterales</taxon>
        <taxon>Helicobacteraceae</taxon>
        <taxon>Helicobacter</taxon>
    </lineage>
</organism>
<evidence type="ECO:0000313" key="3">
    <source>
        <dbReference type="Proteomes" id="UP000254841"/>
    </source>
</evidence>
<name>A0A377JLM3_9HELI</name>
<dbReference type="EMBL" id="UGHV01000008">
    <property type="protein sequence ID" value="STP06570.1"/>
    <property type="molecule type" value="Genomic_DNA"/>
</dbReference>
<proteinExistence type="predicted"/>
<keyword evidence="1" id="KW-0472">Membrane</keyword>
<reference evidence="2 3" key="1">
    <citation type="submission" date="2018-06" db="EMBL/GenBank/DDBJ databases">
        <authorList>
            <consortium name="Pathogen Informatics"/>
            <person name="Doyle S."/>
        </authorList>
    </citation>
    <scope>NUCLEOTIDE SEQUENCE [LARGE SCALE GENOMIC DNA]</scope>
    <source>
        <strain evidence="2 3">NCTC12410</strain>
    </source>
</reference>
<keyword evidence="1" id="KW-0812">Transmembrane</keyword>
<dbReference type="AlphaFoldDB" id="A0A377JLM3"/>
<gene>
    <name evidence="2" type="ORF">NCTC12410_02109</name>
</gene>
<dbReference type="Proteomes" id="UP000254841">
    <property type="component" value="Unassembled WGS sequence"/>
</dbReference>
<keyword evidence="1" id="KW-1133">Transmembrane helix</keyword>